<feature type="compositionally biased region" description="Pro residues" evidence="1">
    <location>
        <begin position="233"/>
        <end position="242"/>
    </location>
</feature>
<feature type="compositionally biased region" description="Pro residues" evidence="1">
    <location>
        <begin position="63"/>
        <end position="76"/>
    </location>
</feature>
<protein>
    <submittedName>
        <fullName evidence="2">Uncharacterized protein</fullName>
    </submittedName>
</protein>
<keyword evidence="3" id="KW-1185">Reference proteome</keyword>
<feature type="compositionally biased region" description="Low complexity" evidence="1">
    <location>
        <begin position="88"/>
        <end position="111"/>
    </location>
</feature>
<organism evidence="2 3">
    <name type="scientific">Elysia chlorotica</name>
    <name type="common">Eastern emerald elysia</name>
    <name type="synonym">Sea slug</name>
    <dbReference type="NCBI Taxonomy" id="188477"/>
    <lineage>
        <taxon>Eukaryota</taxon>
        <taxon>Metazoa</taxon>
        <taxon>Spiralia</taxon>
        <taxon>Lophotrochozoa</taxon>
        <taxon>Mollusca</taxon>
        <taxon>Gastropoda</taxon>
        <taxon>Heterobranchia</taxon>
        <taxon>Euthyneura</taxon>
        <taxon>Panpulmonata</taxon>
        <taxon>Sacoglossa</taxon>
        <taxon>Placobranchoidea</taxon>
        <taxon>Plakobranchidae</taxon>
        <taxon>Elysia</taxon>
    </lineage>
</organism>
<sequence>MNKVPQKPFIPDKPAPSPLGPASCYTFCLLYIFVCMQLFSTAADKSPATQPPSAIPRLTSQPLPGPAPFPVAPPPVIEKERESPAPKSPISPVAAPVSPVSGTAPTASFASPTPPKVGAPRPATTFMSPRPYAAPALPPKPAPSLLLSKKDTPPPPSATFIPKPVQFVPPKKPDGVSSSPSPSKPTPPTKPTGSSLPTRPVTFTPSPRQSSALSPKPAPFSPPSGEASATGPRPAPFVPPSRPISGGGPKPAPFYPPTSLPRPVTFAPRPPLGPKPGTGPGDEVTSPVSPTSPTNILDVRKSARMPSGIPKKAATNADIEKMSFREKQKYFEKEIQDSSAPKAPGEEGDVTADHDLDQVLSNYTHPAQQLEGAGSNPTPWWPGAESVSLRAREAEQRASWRRARFNPTYSYHNHYYLNYVRMKSLEVDAVQAQAVIAKAQELSREPANGAQLNHPNHNGDSRVELTGNQILNKGLSESRH</sequence>
<gene>
    <name evidence="2" type="ORF">EGW08_011581</name>
</gene>
<feature type="compositionally biased region" description="Polar residues" evidence="1">
    <location>
        <begin position="201"/>
        <end position="213"/>
    </location>
</feature>
<evidence type="ECO:0000313" key="2">
    <source>
        <dbReference type="EMBL" id="RUS80677.1"/>
    </source>
</evidence>
<dbReference type="EMBL" id="RQTK01000379">
    <property type="protein sequence ID" value="RUS80677.1"/>
    <property type="molecule type" value="Genomic_DNA"/>
</dbReference>
<dbReference type="OrthoDB" id="2187496at2759"/>
<feature type="region of interest" description="Disordered" evidence="1">
    <location>
        <begin position="45"/>
        <end position="321"/>
    </location>
</feature>
<accession>A0A3S0ZLP9</accession>
<feature type="compositionally biased region" description="Polar residues" evidence="1">
    <location>
        <begin position="286"/>
        <end position="295"/>
    </location>
</feature>
<dbReference type="STRING" id="188477.A0A3S0ZLP9"/>
<dbReference type="AlphaFoldDB" id="A0A3S0ZLP9"/>
<evidence type="ECO:0000256" key="1">
    <source>
        <dbReference type="SAM" id="MobiDB-lite"/>
    </source>
</evidence>
<name>A0A3S0ZLP9_ELYCH</name>
<reference evidence="2 3" key="1">
    <citation type="submission" date="2019-01" db="EMBL/GenBank/DDBJ databases">
        <title>A draft genome assembly of the solar-powered sea slug Elysia chlorotica.</title>
        <authorList>
            <person name="Cai H."/>
            <person name="Li Q."/>
            <person name="Fang X."/>
            <person name="Li J."/>
            <person name="Curtis N.E."/>
            <person name="Altenburger A."/>
            <person name="Shibata T."/>
            <person name="Feng M."/>
            <person name="Maeda T."/>
            <person name="Schwartz J.A."/>
            <person name="Shigenobu S."/>
            <person name="Lundholm N."/>
            <person name="Nishiyama T."/>
            <person name="Yang H."/>
            <person name="Hasebe M."/>
            <person name="Li S."/>
            <person name="Pierce S.K."/>
            <person name="Wang J."/>
        </authorList>
    </citation>
    <scope>NUCLEOTIDE SEQUENCE [LARGE SCALE GENOMIC DNA]</scope>
    <source>
        <strain evidence="2">EC2010</strain>
        <tissue evidence="2">Whole organism of an adult</tissue>
    </source>
</reference>
<feature type="region of interest" description="Disordered" evidence="1">
    <location>
        <begin position="448"/>
        <end position="480"/>
    </location>
</feature>
<proteinExistence type="predicted"/>
<comment type="caution">
    <text evidence="2">The sequence shown here is derived from an EMBL/GenBank/DDBJ whole genome shotgun (WGS) entry which is preliminary data.</text>
</comment>
<evidence type="ECO:0000313" key="3">
    <source>
        <dbReference type="Proteomes" id="UP000271974"/>
    </source>
</evidence>
<feature type="compositionally biased region" description="Pro residues" evidence="1">
    <location>
        <begin position="250"/>
        <end position="260"/>
    </location>
</feature>
<feature type="compositionally biased region" description="Low complexity" evidence="1">
    <location>
        <begin position="162"/>
        <end position="181"/>
    </location>
</feature>
<dbReference type="Proteomes" id="UP000271974">
    <property type="component" value="Unassembled WGS sequence"/>
</dbReference>